<keyword evidence="3" id="KW-1185">Reference proteome</keyword>
<feature type="domain" description="GP-PDE" evidence="1">
    <location>
        <begin position="3"/>
        <end position="239"/>
    </location>
</feature>
<dbReference type="Pfam" id="PF03009">
    <property type="entry name" value="GDPD"/>
    <property type="match status" value="1"/>
</dbReference>
<dbReference type="RefSeq" id="WP_003338164.1">
    <property type="nucleotide sequence ID" value="NZ_CP007806.1"/>
</dbReference>
<sequence length="242" mass="27963">MHTLIYAHRGASGMYPENTFPAFHAAYLQGSNGMEIDVQVTADEQLIVMHDTNVEHTTDGVGEVRHLTYEQIYRLNAAAKSRKYYPPTKVPELSDVLLFVKTTGLRLIIELKNFIVPQPQLEEHVIRLIHDLRLHKQVVISSFNYHSLLHVKELDPQIRTGMLYFGQLHKPWEIAKQFRADELHAPEEQVNKALLQAARQHHLSLLAWTVNTPERMQELFSLQIDGIITNYPNVARKYLNKK</sequence>
<dbReference type="InterPro" id="IPR030395">
    <property type="entry name" value="GP_PDE_dom"/>
</dbReference>
<evidence type="ECO:0000313" key="2">
    <source>
        <dbReference type="EMBL" id="AIG25779.1"/>
    </source>
</evidence>
<proteinExistence type="predicted"/>
<dbReference type="EC" id="3.1.4.46" evidence="2"/>
<dbReference type="SUPFAM" id="SSF51695">
    <property type="entry name" value="PLC-like phosphodiesterases"/>
    <property type="match status" value="1"/>
</dbReference>
<reference evidence="2 3" key="1">
    <citation type="journal article" date="2011" name="J. Bacteriol.">
        <title>Genome sequence of Brevibacillus laterosporus LMG 15441, a pathogen of invertebrates.</title>
        <authorList>
            <person name="Djukic M."/>
            <person name="Poehlein A."/>
            <person name="Thurmer A."/>
            <person name="Daniel R."/>
        </authorList>
    </citation>
    <scope>NUCLEOTIDE SEQUENCE [LARGE SCALE GENOMIC DNA]</scope>
    <source>
        <strain evidence="2 3">LMG 15441</strain>
    </source>
</reference>
<dbReference type="KEGG" id="blr:BRLA_c014490"/>
<dbReference type="PROSITE" id="PS51704">
    <property type="entry name" value="GP_PDE"/>
    <property type="match status" value="1"/>
</dbReference>
<gene>
    <name evidence="2" type="ORF">BRLA_c014490</name>
</gene>
<accession>A0A075R1Q9</accession>
<evidence type="ECO:0000313" key="3">
    <source>
        <dbReference type="Proteomes" id="UP000005850"/>
    </source>
</evidence>
<keyword evidence="2" id="KW-0378">Hydrolase</keyword>
<dbReference type="HOGENOM" id="CLU_030006_3_5_9"/>
<dbReference type="eggNOG" id="COG0584">
    <property type="taxonomic scope" value="Bacteria"/>
</dbReference>
<dbReference type="Gene3D" id="3.20.20.190">
    <property type="entry name" value="Phosphatidylinositol (PI) phosphodiesterase"/>
    <property type="match status" value="1"/>
</dbReference>
<dbReference type="Proteomes" id="UP000005850">
    <property type="component" value="Chromosome"/>
</dbReference>
<dbReference type="GO" id="GO:0006629">
    <property type="term" value="P:lipid metabolic process"/>
    <property type="evidence" value="ECO:0007669"/>
    <property type="project" value="InterPro"/>
</dbReference>
<dbReference type="PANTHER" id="PTHR46211:SF1">
    <property type="entry name" value="GLYCEROPHOSPHODIESTER PHOSPHODIESTERASE, CYTOPLASMIC"/>
    <property type="match status" value="1"/>
</dbReference>
<organism evidence="2 3">
    <name type="scientific">Brevibacillus laterosporus LMG 15441</name>
    <dbReference type="NCBI Taxonomy" id="1042163"/>
    <lineage>
        <taxon>Bacteria</taxon>
        <taxon>Bacillati</taxon>
        <taxon>Bacillota</taxon>
        <taxon>Bacilli</taxon>
        <taxon>Bacillales</taxon>
        <taxon>Paenibacillaceae</taxon>
        <taxon>Brevibacillus</taxon>
    </lineage>
</organism>
<dbReference type="AlphaFoldDB" id="A0A075R1Q9"/>
<name>A0A075R1Q9_BRELA</name>
<dbReference type="PANTHER" id="PTHR46211">
    <property type="entry name" value="GLYCEROPHOSPHORYL DIESTER PHOSPHODIESTERASE"/>
    <property type="match status" value="1"/>
</dbReference>
<dbReference type="STRING" id="1042163.BRLA_c014490"/>
<protein>
    <submittedName>
        <fullName evidence="2">Glycerophosphoryl diester phosphodiesterase</fullName>
        <ecNumber evidence="2">3.1.4.46</ecNumber>
    </submittedName>
</protein>
<dbReference type="InterPro" id="IPR017946">
    <property type="entry name" value="PLC-like_Pdiesterase_TIM-brl"/>
</dbReference>
<dbReference type="GO" id="GO:0008889">
    <property type="term" value="F:glycerophosphodiester phosphodiesterase activity"/>
    <property type="evidence" value="ECO:0007669"/>
    <property type="project" value="UniProtKB-EC"/>
</dbReference>
<evidence type="ECO:0000259" key="1">
    <source>
        <dbReference type="PROSITE" id="PS51704"/>
    </source>
</evidence>
<dbReference type="EMBL" id="CP007806">
    <property type="protein sequence ID" value="AIG25779.1"/>
    <property type="molecule type" value="Genomic_DNA"/>
</dbReference>